<dbReference type="PANTHER" id="PTHR36713:SF1">
    <property type="entry name" value="OS09G0344700 PROTEIN"/>
    <property type="match status" value="1"/>
</dbReference>
<dbReference type="GeneID" id="120251172"/>
<dbReference type="PANTHER" id="PTHR36713">
    <property type="entry name" value="OS09G0344700 PROTEIN"/>
    <property type="match status" value="1"/>
</dbReference>
<proteinExistence type="predicted"/>
<dbReference type="Proteomes" id="UP001515500">
    <property type="component" value="Chromosome 20"/>
</dbReference>
<protein>
    <submittedName>
        <fullName evidence="3">Uncharacterized protein LOC120251172</fullName>
    </submittedName>
</protein>
<feature type="compositionally biased region" description="Basic and acidic residues" evidence="1">
    <location>
        <begin position="135"/>
        <end position="148"/>
    </location>
</feature>
<sequence>MFGLRLAVLLKVGELKVASLTMETTTEERLGEMLAIRPPRLEDAGLEDCALPPDAIREAFARAADSLKSRLTIASDDDESDDNDAQRTDDESDLQTASSRVLVMVGDDGVVEEEEKKAKGLREEDGVGSDDVEDDPKPKGDLDDFECR</sequence>
<evidence type="ECO:0000313" key="2">
    <source>
        <dbReference type="Proteomes" id="UP001515500"/>
    </source>
</evidence>
<reference evidence="3" key="1">
    <citation type="submission" date="2025-08" db="UniProtKB">
        <authorList>
            <consortium name="RefSeq"/>
        </authorList>
    </citation>
    <scope>IDENTIFICATION</scope>
</reference>
<evidence type="ECO:0000256" key="1">
    <source>
        <dbReference type="SAM" id="MobiDB-lite"/>
    </source>
</evidence>
<feature type="compositionally biased region" description="Basic and acidic residues" evidence="1">
    <location>
        <begin position="114"/>
        <end position="125"/>
    </location>
</feature>
<feature type="region of interest" description="Disordered" evidence="1">
    <location>
        <begin position="70"/>
        <end position="148"/>
    </location>
</feature>
<name>A0AB40AL38_DIOCR</name>
<dbReference type="RefSeq" id="XP_039115645.1">
    <property type="nucleotide sequence ID" value="XM_039259711.1"/>
</dbReference>
<dbReference type="AlphaFoldDB" id="A0AB40AL38"/>
<organism evidence="2 3">
    <name type="scientific">Dioscorea cayennensis subsp. rotundata</name>
    <name type="common">White Guinea yam</name>
    <name type="synonym">Dioscorea rotundata</name>
    <dbReference type="NCBI Taxonomy" id="55577"/>
    <lineage>
        <taxon>Eukaryota</taxon>
        <taxon>Viridiplantae</taxon>
        <taxon>Streptophyta</taxon>
        <taxon>Embryophyta</taxon>
        <taxon>Tracheophyta</taxon>
        <taxon>Spermatophyta</taxon>
        <taxon>Magnoliopsida</taxon>
        <taxon>Liliopsida</taxon>
        <taxon>Dioscoreales</taxon>
        <taxon>Dioscoreaceae</taxon>
        <taxon>Dioscorea</taxon>
    </lineage>
</organism>
<keyword evidence="2" id="KW-1185">Reference proteome</keyword>
<accession>A0AB40AL38</accession>
<evidence type="ECO:0000313" key="3">
    <source>
        <dbReference type="RefSeq" id="XP_039115645.1"/>
    </source>
</evidence>
<gene>
    <name evidence="3" type="primary">LOC120251172</name>
</gene>